<protein>
    <submittedName>
        <fullName evidence="1">Uncharacterized protein</fullName>
    </submittedName>
</protein>
<comment type="caution">
    <text evidence="1">The sequence shown here is derived from an EMBL/GenBank/DDBJ whole genome shotgun (WGS) entry which is preliminary data.</text>
</comment>
<keyword evidence="2" id="KW-1185">Reference proteome</keyword>
<reference evidence="1" key="1">
    <citation type="submission" date="2021-08" db="EMBL/GenBank/DDBJ databases">
        <title>The first chromosome-level gecko genome reveals the dynamic sex chromosomes of Neotropical dwarf geckos (Sphaerodactylidae: Sphaerodactylus).</title>
        <authorList>
            <person name="Pinto B.J."/>
            <person name="Keating S.E."/>
            <person name="Gamble T."/>
        </authorList>
    </citation>
    <scope>NUCLEOTIDE SEQUENCE</scope>
    <source>
        <strain evidence="1">TG3544</strain>
    </source>
</reference>
<gene>
    <name evidence="1" type="ORF">K3G42_023561</name>
</gene>
<dbReference type="EMBL" id="CM037614">
    <property type="protein sequence ID" value="KAH8016846.1"/>
    <property type="molecule type" value="Genomic_DNA"/>
</dbReference>
<sequence>MTNPGIVPSHAFSPRSYFFDNPRRYDSDDDLAWSISPHSIHGSFSPDYHDWGHQQYNSFMTHVGSLQHDSISEIE</sequence>
<name>A0ACB8GAY1_9SAUR</name>
<organism evidence="1 2">
    <name type="scientific">Sphaerodactylus townsendi</name>
    <dbReference type="NCBI Taxonomy" id="933632"/>
    <lineage>
        <taxon>Eukaryota</taxon>
        <taxon>Metazoa</taxon>
        <taxon>Chordata</taxon>
        <taxon>Craniata</taxon>
        <taxon>Vertebrata</taxon>
        <taxon>Euteleostomi</taxon>
        <taxon>Lepidosauria</taxon>
        <taxon>Squamata</taxon>
        <taxon>Bifurcata</taxon>
        <taxon>Gekkota</taxon>
        <taxon>Sphaerodactylidae</taxon>
        <taxon>Sphaerodactylus</taxon>
    </lineage>
</organism>
<evidence type="ECO:0000313" key="1">
    <source>
        <dbReference type="EMBL" id="KAH8016846.1"/>
    </source>
</evidence>
<proteinExistence type="predicted"/>
<evidence type="ECO:0000313" key="2">
    <source>
        <dbReference type="Proteomes" id="UP000827872"/>
    </source>
</evidence>
<accession>A0ACB8GAY1</accession>
<dbReference type="Proteomes" id="UP000827872">
    <property type="component" value="Linkage Group LG01"/>
</dbReference>